<keyword evidence="6" id="KW-1185">Reference proteome</keyword>
<dbReference type="RefSeq" id="WP_214420913.1">
    <property type="nucleotide sequence ID" value="NZ_CP075546.1"/>
</dbReference>
<dbReference type="PANTHER" id="PTHR32089">
    <property type="entry name" value="METHYL-ACCEPTING CHEMOTAXIS PROTEIN MCPB"/>
    <property type="match status" value="1"/>
</dbReference>
<protein>
    <recommendedName>
        <fullName evidence="4">Methyl-accepting transducer domain-containing protein</fullName>
    </recommendedName>
</protein>
<dbReference type="InterPro" id="IPR004089">
    <property type="entry name" value="MCPsignal_dom"/>
</dbReference>
<evidence type="ECO:0000256" key="2">
    <source>
        <dbReference type="ARBA" id="ARBA00029447"/>
    </source>
</evidence>
<dbReference type="GeneID" id="65096820"/>
<evidence type="ECO:0000256" key="1">
    <source>
        <dbReference type="ARBA" id="ARBA00023224"/>
    </source>
</evidence>
<gene>
    <name evidence="5" type="ORF">KHC33_06510</name>
</gene>
<evidence type="ECO:0000256" key="3">
    <source>
        <dbReference type="PROSITE-ProRule" id="PRU00284"/>
    </source>
</evidence>
<organism evidence="5 6">
    <name type="scientific">Methanospirillum purgamenti</name>
    <dbReference type="NCBI Taxonomy" id="2834276"/>
    <lineage>
        <taxon>Archaea</taxon>
        <taxon>Methanobacteriati</taxon>
        <taxon>Methanobacteriota</taxon>
        <taxon>Stenosarchaea group</taxon>
        <taxon>Methanomicrobia</taxon>
        <taxon>Methanomicrobiales</taxon>
        <taxon>Methanospirillaceae</taxon>
        <taxon>Methanospirillum</taxon>
    </lineage>
</organism>
<evidence type="ECO:0000313" key="5">
    <source>
        <dbReference type="EMBL" id="QVV90139.1"/>
    </source>
</evidence>
<dbReference type="Gene3D" id="1.20.120.1530">
    <property type="match status" value="1"/>
</dbReference>
<evidence type="ECO:0000259" key="4">
    <source>
        <dbReference type="PROSITE" id="PS50111"/>
    </source>
</evidence>
<dbReference type="SUPFAM" id="SSF55785">
    <property type="entry name" value="PYP-like sensor domain (PAS domain)"/>
    <property type="match status" value="1"/>
</dbReference>
<dbReference type="PROSITE" id="PS50111">
    <property type="entry name" value="CHEMOTAXIS_TRANSDUC_2"/>
    <property type="match status" value="1"/>
</dbReference>
<evidence type="ECO:0000313" key="6">
    <source>
        <dbReference type="Proteomes" id="UP000680656"/>
    </source>
</evidence>
<accession>A0A8E7B1A1</accession>
<dbReference type="GO" id="GO:0007165">
    <property type="term" value="P:signal transduction"/>
    <property type="evidence" value="ECO:0007669"/>
    <property type="project" value="UniProtKB-KW"/>
</dbReference>
<dbReference type="Gene3D" id="1.10.287.950">
    <property type="entry name" value="Methyl-accepting chemotaxis protein"/>
    <property type="match status" value="1"/>
</dbReference>
<dbReference type="AlphaFoldDB" id="A0A8E7B1A1"/>
<dbReference type="SMART" id="SM00283">
    <property type="entry name" value="MA"/>
    <property type="match status" value="1"/>
</dbReference>
<keyword evidence="1 3" id="KW-0807">Transducer</keyword>
<dbReference type="Proteomes" id="UP000680656">
    <property type="component" value="Chromosome"/>
</dbReference>
<reference evidence="5 6" key="1">
    <citation type="submission" date="2021-05" db="EMBL/GenBank/DDBJ databases">
        <title>A novel Methanospirillum isolate from a pyrite-forming mixed culture.</title>
        <authorList>
            <person name="Bunk B."/>
            <person name="Sproer C."/>
            <person name="Spring S."/>
            <person name="Pester M."/>
        </authorList>
    </citation>
    <scope>NUCLEOTIDE SEQUENCE [LARGE SCALE GENOMIC DNA]</scope>
    <source>
        <strain evidence="5 6">J.3.6.1-F.2.7.3</strain>
    </source>
</reference>
<dbReference type="PANTHER" id="PTHR32089:SF112">
    <property type="entry name" value="LYSOZYME-LIKE PROTEIN-RELATED"/>
    <property type="match status" value="1"/>
</dbReference>
<dbReference type="KEGG" id="mrtj:KHC33_06510"/>
<feature type="domain" description="Methyl-accepting transducer" evidence="4">
    <location>
        <begin position="523"/>
        <end position="752"/>
    </location>
</feature>
<dbReference type="SUPFAM" id="SSF58104">
    <property type="entry name" value="Methyl-accepting chemotaxis protein (MCP) signaling domain"/>
    <property type="match status" value="1"/>
</dbReference>
<dbReference type="InterPro" id="IPR035965">
    <property type="entry name" value="PAS-like_dom_sf"/>
</dbReference>
<comment type="similarity">
    <text evidence="2">Belongs to the methyl-accepting chemotaxis (MCP) protein family.</text>
</comment>
<dbReference type="InterPro" id="IPR003660">
    <property type="entry name" value="HAMP_dom"/>
</dbReference>
<sequence>MIHNSIVSREGTAADLFIQHISQGSYAFSCWDDYVDSFPVPLLLCDHTLTISHANEAFLSFSGFQKETMEGMHFRNLTISLISGESVWDAALSGKMTSGIAEIVFPENAGFYEVRALPTVPEGASLPVMLVFFIKPDNPPEFHSYDKIRNSLSESCEILAEMDGTILSMSSGSSIPLPADIILNNNILKWDVLTENPAIQEVKNHPGTEIRFVHENILLEVSHLITVRVCSVVILKRSVLFLTVTELIPPVNEQKPITPDNSALSSSLEQLATEITEGNFSHRLEIELWPEDLHPGIQAINNAMERIEKQFCALTDGISQMNSGWIPLSIPAPAEGPFTGIINNLNGALDSLQLMVATVESFTMSVMEGNLTMKGDTSGLSGYYHAMIAGMNQMLVKLNTPLLEMKRVAKSFAGCEFSSRMDEKIAYPGDFASMRESMDAIGIWCSAVVGEIDRVSSRYSSGDFTAKMNSKLEVTGDFTTIRNSLDNIGIQISDSITVLRNAADVLTIEADGIKREIAAVSGQAETLACYTGAVSDRAVSVQEEVRQMVVSADTAMQALCGMNEKVQEVACTSARTHEMSSQGVILATQSREGIDAISEAAGSVDNGISRIHEELISIEKIIKVVTDIANQTNLLAINAAIEAAHAGSYGKGFAVVASEVKNLAVQSKESTTSISQTLDALHDAFREVRDKVSQVQGEIESRSYAICEMVHLFEKMAGEIEVIATMSRETGVLSQEQENRIADLNQRARTIGELMVETARDAGASAEACASSCRSIEQISGHIETVARYAGEIHGGISGFTV</sequence>
<dbReference type="Pfam" id="PF18947">
    <property type="entry name" value="HAMP_2"/>
    <property type="match status" value="1"/>
</dbReference>
<dbReference type="Pfam" id="PF00015">
    <property type="entry name" value="MCPsignal"/>
    <property type="match status" value="1"/>
</dbReference>
<name>A0A8E7B1A1_9EURY</name>
<dbReference type="GO" id="GO:0016020">
    <property type="term" value="C:membrane"/>
    <property type="evidence" value="ECO:0007669"/>
    <property type="project" value="InterPro"/>
</dbReference>
<proteinExistence type="inferred from homology"/>
<dbReference type="EMBL" id="CP075546">
    <property type="protein sequence ID" value="QVV90139.1"/>
    <property type="molecule type" value="Genomic_DNA"/>
</dbReference>